<organism evidence="2 3">
    <name type="scientific">Emticicia soli</name>
    <dbReference type="NCBI Taxonomy" id="2027878"/>
    <lineage>
        <taxon>Bacteria</taxon>
        <taxon>Pseudomonadati</taxon>
        <taxon>Bacteroidota</taxon>
        <taxon>Cytophagia</taxon>
        <taxon>Cytophagales</taxon>
        <taxon>Leadbetterellaceae</taxon>
        <taxon>Emticicia</taxon>
    </lineage>
</organism>
<keyword evidence="1" id="KW-0472">Membrane</keyword>
<dbReference type="Proteomes" id="UP001597510">
    <property type="component" value="Unassembled WGS sequence"/>
</dbReference>
<evidence type="ECO:0008006" key="4">
    <source>
        <dbReference type="Google" id="ProtNLM"/>
    </source>
</evidence>
<dbReference type="RefSeq" id="WP_340239738.1">
    <property type="nucleotide sequence ID" value="NZ_JBBEWC010000014.1"/>
</dbReference>
<feature type="transmembrane region" description="Helical" evidence="1">
    <location>
        <begin position="148"/>
        <end position="166"/>
    </location>
</feature>
<name>A0ABW5J5X9_9BACT</name>
<evidence type="ECO:0000313" key="2">
    <source>
        <dbReference type="EMBL" id="MFD2520534.1"/>
    </source>
</evidence>
<feature type="transmembrane region" description="Helical" evidence="1">
    <location>
        <begin position="173"/>
        <end position="205"/>
    </location>
</feature>
<keyword evidence="3" id="KW-1185">Reference proteome</keyword>
<proteinExistence type="predicted"/>
<feature type="transmembrane region" description="Helical" evidence="1">
    <location>
        <begin position="239"/>
        <end position="265"/>
    </location>
</feature>
<feature type="transmembrane region" description="Helical" evidence="1">
    <location>
        <begin position="304"/>
        <end position="327"/>
    </location>
</feature>
<reference evidence="3" key="1">
    <citation type="journal article" date="2019" name="Int. J. Syst. Evol. Microbiol.">
        <title>The Global Catalogue of Microorganisms (GCM) 10K type strain sequencing project: providing services to taxonomists for standard genome sequencing and annotation.</title>
        <authorList>
            <consortium name="The Broad Institute Genomics Platform"/>
            <consortium name="The Broad Institute Genome Sequencing Center for Infectious Disease"/>
            <person name="Wu L."/>
            <person name="Ma J."/>
        </authorList>
    </citation>
    <scope>NUCLEOTIDE SEQUENCE [LARGE SCALE GENOMIC DNA]</scope>
    <source>
        <strain evidence="3">KCTC 52344</strain>
    </source>
</reference>
<protein>
    <recommendedName>
        <fullName evidence="4">Glycosyltransferase RgtA/B/C/D-like domain-containing protein</fullName>
    </recommendedName>
</protein>
<feature type="transmembrane region" description="Helical" evidence="1">
    <location>
        <begin position="120"/>
        <end position="136"/>
    </location>
</feature>
<feature type="transmembrane region" description="Helical" evidence="1">
    <location>
        <begin position="271"/>
        <end position="292"/>
    </location>
</feature>
<sequence length="564" mass="64371">MLLKNAIVRTALTLCLILIPLIFFGYTFQKYAINIPHWDDLAVRNSLADFLTADSFAHKIKLLFAQHNEHRIFLTRLFALFVYLIKGTLDLKTLMLLGNLSLVGILLLFYKIIRHNSLQLWALVPISFLLFNTALYENVFWGMASVQNFWVIFLAFVSFYWLIYAYNQARKTYFYLALVACFLGTYTSSNGILIPILGMGILVFQKRYRELAIWAGVSLVFLFFYFFQYQSSPDKAAQISFSPTLIGKGLLAVLGNAIDVSFIAPNKHLDLSMATGFIVLVLAGLFSFQVLVRKYDIDQRNNDLLLLSCLVFLGITCAGIVLGRLSYGIEVLLTSKYKINSVLILCIAYLIILNSLPAHRKQKIINVAIVLSIAFNFYNYLAEFKHVHYLHHERITDQFKIQHSDKELPTSGIYAQLQQPASTFYDALIPALLSAKDSVQSNINIEENETGFILTDKQSGTLNISTAEAGQYTVLRSAQNIYLFPSRIITPSAFQLKDYFNISFLFRNQIRLGSFVSDFTKFYIQSGNYQIGTIRVENKQTHITWTNQSINIQAVQKQKPKQNW</sequence>
<evidence type="ECO:0000313" key="3">
    <source>
        <dbReference type="Proteomes" id="UP001597510"/>
    </source>
</evidence>
<keyword evidence="1" id="KW-1133">Transmembrane helix</keyword>
<evidence type="ECO:0000256" key="1">
    <source>
        <dbReference type="SAM" id="Phobius"/>
    </source>
</evidence>
<feature type="transmembrane region" description="Helical" evidence="1">
    <location>
        <begin position="339"/>
        <end position="357"/>
    </location>
</feature>
<feature type="transmembrane region" description="Helical" evidence="1">
    <location>
        <begin position="6"/>
        <end position="28"/>
    </location>
</feature>
<feature type="transmembrane region" description="Helical" evidence="1">
    <location>
        <begin position="211"/>
        <end position="227"/>
    </location>
</feature>
<feature type="transmembrane region" description="Helical" evidence="1">
    <location>
        <begin position="364"/>
        <end position="381"/>
    </location>
</feature>
<dbReference type="EMBL" id="JBHULC010000006">
    <property type="protein sequence ID" value="MFD2520534.1"/>
    <property type="molecule type" value="Genomic_DNA"/>
</dbReference>
<feature type="transmembrane region" description="Helical" evidence="1">
    <location>
        <begin position="95"/>
        <end position="113"/>
    </location>
</feature>
<gene>
    <name evidence="2" type="ORF">ACFSR2_06545</name>
</gene>
<comment type="caution">
    <text evidence="2">The sequence shown here is derived from an EMBL/GenBank/DDBJ whole genome shotgun (WGS) entry which is preliminary data.</text>
</comment>
<keyword evidence="1" id="KW-0812">Transmembrane</keyword>
<accession>A0ABW5J5X9</accession>